<dbReference type="Proteomes" id="UP000262172">
    <property type="component" value="Unassembled WGS sequence"/>
</dbReference>
<keyword evidence="2" id="KW-1185">Reference proteome</keyword>
<sequence length="96" mass="10656">MSEDARSQLACRVFSDLLDIRDGDALGDVVTMRLRHLHSDDAVFVASYVLAWQTLLITEVRMRSKSAANTIAEVREGLMADLVAERLKGESYGDRG</sequence>
<evidence type="ECO:0000313" key="1">
    <source>
        <dbReference type="EMBL" id="REJ06295.1"/>
    </source>
</evidence>
<name>A0A371NV11_9MICO</name>
<dbReference type="AlphaFoldDB" id="A0A371NV11"/>
<evidence type="ECO:0000313" key="2">
    <source>
        <dbReference type="Proteomes" id="UP000262172"/>
    </source>
</evidence>
<organism evidence="1 2">
    <name type="scientific">Microbacterium bovistercoris</name>
    <dbReference type="NCBI Taxonomy" id="2293570"/>
    <lineage>
        <taxon>Bacteria</taxon>
        <taxon>Bacillati</taxon>
        <taxon>Actinomycetota</taxon>
        <taxon>Actinomycetes</taxon>
        <taxon>Micrococcales</taxon>
        <taxon>Microbacteriaceae</taxon>
        <taxon>Microbacterium</taxon>
    </lineage>
</organism>
<reference evidence="1 2" key="1">
    <citation type="submission" date="2018-08" db="EMBL/GenBank/DDBJ databases">
        <title>Isolation, diversity and antifungal activity of Actinobacteria from cow dung.</title>
        <authorList>
            <person name="Ling L."/>
        </authorList>
    </citation>
    <scope>NUCLEOTIDE SEQUENCE [LARGE SCALE GENOMIC DNA]</scope>
    <source>
        <strain evidence="1 2">NEAU-LLE</strain>
    </source>
</reference>
<dbReference type="EMBL" id="QUAB01000036">
    <property type="protein sequence ID" value="REJ06295.1"/>
    <property type="molecule type" value="Genomic_DNA"/>
</dbReference>
<accession>A0A371NV11</accession>
<proteinExistence type="predicted"/>
<comment type="caution">
    <text evidence="1">The sequence shown here is derived from an EMBL/GenBank/DDBJ whole genome shotgun (WGS) entry which is preliminary data.</text>
</comment>
<protein>
    <submittedName>
        <fullName evidence="1">Uncharacterized protein</fullName>
    </submittedName>
</protein>
<gene>
    <name evidence="1" type="ORF">DY023_06600</name>
</gene>